<evidence type="ECO:0000256" key="1">
    <source>
        <dbReference type="SAM" id="MobiDB-lite"/>
    </source>
</evidence>
<evidence type="ECO:0000313" key="2">
    <source>
        <dbReference type="EMBL" id="MYN30644.1"/>
    </source>
</evidence>
<feature type="region of interest" description="Disordered" evidence="1">
    <location>
        <begin position="1"/>
        <end position="24"/>
    </location>
</feature>
<organism evidence="2 3">
    <name type="scientific">Duganella levis</name>
    <dbReference type="NCBI Taxonomy" id="2692169"/>
    <lineage>
        <taxon>Bacteria</taxon>
        <taxon>Pseudomonadati</taxon>
        <taxon>Pseudomonadota</taxon>
        <taxon>Betaproteobacteria</taxon>
        <taxon>Burkholderiales</taxon>
        <taxon>Oxalobacteraceae</taxon>
        <taxon>Telluria group</taxon>
        <taxon>Duganella</taxon>
    </lineage>
</organism>
<proteinExistence type="predicted"/>
<dbReference type="Proteomes" id="UP000642144">
    <property type="component" value="Unassembled WGS sequence"/>
</dbReference>
<evidence type="ECO:0000313" key="3">
    <source>
        <dbReference type="Proteomes" id="UP000642144"/>
    </source>
</evidence>
<protein>
    <submittedName>
        <fullName evidence="2">DUF2384 domain-containing protein</fullName>
    </submittedName>
</protein>
<dbReference type="RefSeq" id="WP_161058291.1">
    <property type="nucleotide sequence ID" value="NZ_WWCT01000050.1"/>
</dbReference>
<accession>A0ABW9WAT3</accession>
<name>A0ABW9WAT3_9BURK</name>
<sequence length="234" mass="25445">MTKQAIQFQVKPRRQRSGGLMASARLSNDARRHAGGEETAASESVPTVGESQALFAQTLDSISTLDRRLRDVIALVQQIIPDVDGTFDSVLEQTPIRLHDPVQERLRQRAATAVLNGTEWLTSAQVDALAPGADKRSNAHARANRLLGEGRVFAIEQGGRKHYPRYAFDALGTPYGAVREVLQAFGDAPPLRVASWFESTSAALDGRRPRELLDSDPAAVVRAAREHVVGPLHG</sequence>
<reference evidence="2 3" key="1">
    <citation type="submission" date="2019-12" db="EMBL/GenBank/DDBJ databases">
        <title>Novel species isolated from a subtropical stream in China.</title>
        <authorList>
            <person name="Lu H."/>
        </authorList>
    </citation>
    <scope>NUCLEOTIDE SEQUENCE [LARGE SCALE GENOMIC DNA]</scope>
    <source>
        <strain evidence="2 3">CY42W</strain>
    </source>
</reference>
<comment type="caution">
    <text evidence="2">The sequence shown here is derived from an EMBL/GenBank/DDBJ whole genome shotgun (WGS) entry which is preliminary data.</text>
</comment>
<dbReference type="EMBL" id="WWCT01000050">
    <property type="protein sequence ID" value="MYN30644.1"/>
    <property type="molecule type" value="Genomic_DNA"/>
</dbReference>
<keyword evidence="3" id="KW-1185">Reference proteome</keyword>
<gene>
    <name evidence="2" type="ORF">GTP69_30005</name>
</gene>